<evidence type="ECO:0000256" key="1">
    <source>
        <dbReference type="SAM" id="Phobius"/>
    </source>
</evidence>
<accession>A0A955RWZ2</accession>
<name>A0A955RWZ2_UNCKA</name>
<keyword evidence="1" id="KW-0812">Transmembrane</keyword>
<reference evidence="2" key="1">
    <citation type="submission" date="2020-04" db="EMBL/GenBank/DDBJ databases">
        <authorList>
            <person name="Zhang T."/>
        </authorList>
    </citation>
    <scope>NUCLEOTIDE SEQUENCE</scope>
    <source>
        <strain evidence="2">HKST-UBA02</strain>
    </source>
</reference>
<evidence type="ECO:0000313" key="2">
    <source>
        <dbReference type="EMBL" id="MCA9397587.1"/>
    </source>
</evidence>
<dbReference type="AlphaFoldDB" id="A0A955RWZ2"/>
<dbReference type="InterPro" id="IPR007813">
    <property type="entry name" value="PilN"/>
</dbReference>
<sequence length="184" mass="20486">MVETNSLRSGINLIPKDTSKPEPVRKAVYYGLLATRYAVIVVGVILVALIGYRYFIQTQLAATNEQIQDDLAFIRAEEQFTRNFEEFKTYSQVLGATHSTLEPQVGIFSELEELTPKQIQLTSFALNEGTVRVGAVTTSYPAISDYVTTLTDSDLAKSVNIISINRRVDGEEDDGIVFTLEIKK</sequence>
<dbReference type="Proteomes" id="UP000699691">
    <property type="component" value="Unassembled WGS sequence"/>
</dbReference>
<keyword evidence="1" id="KW-1133">Transmembrane helix</keyword>
<dbReference type="PANTHER" id="PTHR40278">
    <property type="entry name" value="DNA UTILIZATION PROTEIN HOFN"/>
    <property type="match status" value="1"/>
</dbReference>
<protein>
    <submittedName>
        <fullName evidence="2">PilN domain-containing protein</fullName>
    </submittedName>
</protein>
<comment type="caution">
    <text evidence="2">The sequence shown here is derived from an EMBL/GenBank/DDBJ whole genome shotgun (WGS) entry which is preliminary data.</text>
</comment>
<dbReference type="InterPro" id="IPR052534">
    <property type="entry name" value="Extracell_DNA_Util/SecSys_Comp"/>
</dbReference>
<dbReference type="EMBL" id="JAGQKY010000072">
    <property type="protein sequence ID" value="MCA9397587.1"/>
    <property type="molecule type" value="Genomic_DNA"/>
</dbReference>
<proteinExistence type="predicted"/>
<feature type="transmembrane region" description="Helical" evidence="1">
    <location>
        <begin position="27"/>
        <end position="50"/>
    </location>
</feature>
<keyword evidence="1" id="KW-0472">Membrane</keyword>
<gene>
    <name evidence="2" type="ORF">KC573_02055</name>
</gene>
<dbReference type="Pfam" id="PF05137">
    <property type="entry name" value="PilN"/>
    <property type="match status" value="1"/>
</dbReference>
<reference evidence="2" key="2">
    <citation type="journal article" date="2021" name="Microbiome">
        <title>Successional dynamics and alternative stable states in a saline activated sludge microbial community over 9 years.</title>
        <authorList>
            <person name="Wang Y."/>
            <person name="Ye J."/>
            <person name="Ju F."/>
            <person name="Liu L."/>
            <person name="Boyd J.A."/>
            <person name="Deng Y."/>
            <person name="Parks D.H."/>
            <person name="Jiang X."/>
            <person name="Yin X."/>
            <person name="Woodcroft B.J."/>
            <person name="Tyson G.W."/>
            <person name="Hugenholtz P."/>
            <person name="Polz M.F."/>
            <person name="Zhang T."/>
        </authorList>
    </citation>
    <scope>NUCLEOTIDE SEQUENCE</scope>
    <source>
        <strain evidence="2">HKST-UBA02</strain>
    </source>
</reference>
<dbReference type="PANTHER" id="PTHR40278:SF1">
    <property type="entry name" value="DNA UTILIZATION PROTEIN HOFN"/>
    <property type="match status" value="1"/>
</dbReference>
<organism evidence="2 3">
    <name type="scientific">candidate division WWE3 bacterium</name>
    <dbReference type="NCBI Taxonomy" id="2053526"/>
    <lineage>
        <taxon>Bacteria</taxon>
        <taxon>Katanobacteria</taxon>
    </lineage>
</organism>
<evidence type="ECO:0000313" key="3">
    <source>
        <dbReference type="Proteomes" id="UP000699691"/>
    </source>
</evidence>